<dbReference type="GO" id="GO:0004792">
    <property type="term" value="F:thiosulfate-cyanide sulfurtransferase activity"/>
    <property type="evidence" value="ECO:0007669"/>
    <property type="project" value="TreeGrafter"/>
</dbReference>
<sequence>MMPHSGHTEESPNMNFASADRFSRQTRYAPFGVKGQKALESAHLMVMGAGALGSHLAEQLVRMGVGKLTIVDMDIVEISNLHRQALYDEADALEMRPKVYALADKLRQINSEVEIQPLYQEITPTNIERMLTDIAPDMLLDGMDHFAIRFLFNEVCHKLGLPWVYGAAVGGKGTVYAIDYTGPCLRCLMSEAPETAESCAINGVIPPVILQVVSYQIAEVMRYLAGTGFSGKLLTVEPFNMKQQSMDVSRMKNPDCPVCGGQAAYELLGVAEPKWVEGSCGDTYVFRFKPQHFDNADLFPGHILKVNPYVKLLDIDGRSATLFKDGRMNVHGIEDAETAEALYQQLLKAMK</sequence>
<dbReference type="SUPFAM" id="SSF69572">
    <property type="entry name" value="Activating enzymes of the ubiquitin-like proteins"/>
    <property type="match status" value="1"/>
</dbReference>
<dbReference type="GO" id="GO:0005737">
    <property type="term" value="C:cytoplasm"/>
    <property type="evidence" value="ECO:0007669"/>
    <property type="project" value="TreeGrafter"/>
</dbReference>
<keyword evidence="3" id="KW-0808">Transferase</keyword>
<keyword evidence="3" id="KW-0548">Nucleotidyltransferase</keyword>
<feature type="domain" description="THIF-type NAD/FAD binding fold" evidence="2">
    <location>
        <begin position="22"/>
        <end position="258"/>
    </location>
</feature>
<protein>
    <submittedName>
        <fullName evidence="3">Thiazole biosynthesis adenylyltransferase ThiF</fullName>
    </submittedName>
</protein>
<gene>
    <name evidence="3" type="ORF">SPI02_14500</name>
</gene>
<keyword evidence="4" id="KW-1185">Reference proteome</keyword>
<accession>A0A239TNB9</accession>
<dbReference type="Gene3D" id="3.40.50.720">
    <property type="entry name" value="NAD(P)-binding Rossmann-like Domain"/>
    <property type="match status" value="1"/>
</dbReference>
<dbReference type="GO" id="GO:0016779">
    <property type="term" value="F:nucleotidyltransferase activity"/>
    <property type="evidence" value="ECO:0007669"/>
    <property type="project" value="UniProtKB-KW"/>
</dbReference>
<dbReference type="Pfam" id="PF00899">
    <property type="entry name" value="ThiF"/>
    <property type="match status" value="1"/>
</dbReference>
<dbReference type="AlphaFoldDB" id="A0A239TNB9"/>
<organism evidence="3 4">
    <name type="scientific">Staphylococcus piscifermentans</name>
    <dbReference type="NCBI Taxonomy" id="70258"/>
    <lineage>
        <taxon>Bacteria</taxon>
        <taxon>Bacillati</taxon>
        <taxon>Bacillota</taxon>
        <taxon>Bacilli</taxon>
        <taxon>Bacillales</taxon>
        <taxon>Staphylococcaceae</taxon>
        <taxon>Staphylococcus</taxon>
    </lineage>
</organism>
<evidence type="ECO:0000259" key="2">
    <source>
        <dbReference type="Pfam" id="PF00899"/>
    </source>
</evidence>
<comment type="similarity">
    <text evidence="1">Belongs to the HesA/MoeB/ThiF family.</text>
</comment>
<comment type="caution">
    <text evidence="3">The sequence shown here is derived from an EMBL/GenBank/DDBJ whole genome shotgun (WGS) entry which is preliminary data.</text>
</comment>
<dbReference type="InterPro" id="IPR045886">
    <property type="entry name" value="ThiF/MoeB/HesA"/>
</dbReference>
<dbReference type="PANTHER" id="PTHR10953:SF102">
    <property type="entry name" value="ADENYLYLTRANSFERASE AND SULFURTRANSFERASE MOCS3"/>
    <property type="match status" value="1"/>
</dbReference>
<evidence type="ECO:0000313" key="4">
    <source>
        <dbReference type="Proteomes" id="UP000321736"/>
    </source>
</evidence>
<dbReference type="EMBL" id="BKAR01000016">
    <property type="protein sequence ID" value="GEP84865.1"/>
    <property type="molecule type" value="Genomic_DNA"/>
</dbReference>
<dbReference type="OrthoDB" id="9804286at2"/>
<reference evidence="3 4" key="1">
    <citation type="submission" date="2019-07" db="EMBL/GenBank/DDBJ databases">
        <title>Whole genome shotgun sequence of Staphylococcus piscifermentans NBRC 109625.</title>
        <authorList>
            <person name="Hosoyama A."/>
            <person name="Uohara A."/>
            <person name="Ohji S."/>
            <person name="Ichikawa N."/>
        </authorList>
    </citation>
    <scope>NUCLEOTIDE SEQUENCE [LARGE SCALE GENOMIC DNA]</scope>
    <source>
        <strain evidence="3 4">NBRC 109625</strain>
    </source>
</reference>
<name>A0A239TNB9_9STAP</name>
<dbReference type="PANTHER" id="PTHR10953">
    <property type="entry name" value="UBIQUITIN-ACTIVATING ENZYME E1"/>
    <property type="match status" value="1"/>
</dbReference>
<dbReference type="GO" id="GO:0008641">
    <property type="term" value="F:ubiquitin-like modifier activating enzyme activity"/>
    <property type="evidence" value="ECO:0007669"/>
    <property type="project" value="InterPro"/>
</dbReference>
<dbReference type="InterPro" id="IPR000594">
    <property type="entry name" value="ThiF_NAD_FAD-bd"/>
</dbReference>
<evidence type="ECO:0000256" key="1">
    <source>
        <dbReference type="ARBA" id="ARBA00009919"/>
    </source>
</evidence>
<proteinExistence type="inferred from homology"/>
<dbReference type="FunFam" id="3.40.50.720:FF:000080">
    <property type="entry name" value="Thiazole biosynthesis adenylyltransferase ThiF"/>
    <property type="match status" value="1"/>
</dbReference>
<dbReference type="CDD" id="cd00757">
    <property type="entry name" value="ThiF_MoeB_HesA_family"/>
    <property type="match status" value="1"/>
</dbReference>
<dbReference type="Proteomes" id="UP000321736">
    <property type="component" value="Unassembled WGS sequence"/>
</dbReference>
<evidence type="ECO:0000313" key="3">
    <source>
        <dbReference type="EMBL" id="GEP84865.1"/>
    </source>
</evidence>
<dbReference type="InterPro" id="IPR035985">
    <property type="entry name" value="Ubiquitin-activating_enz"/>
</dbReference>